<dbReference type="AlphaFoldDB" id="A0A117LZP9"/>
<organism evidence="2 3">
    <name type="scientific">candidate division WS6 bacterium 34_10</name>
    <dbReference type="NCBI Taxonomy" id="1641389"/>
    <lineage>
        <taxon>Bacteria</taxon>
        <taxon>Candidatus Dojkabacteria</taxon>
    </lineage>
</organism>
<comment type="caution">
    <text evidence="2">The sequence shown here is derived from an EMBL/GenBank/DDBJ whole genome shotgun (WGS) entry which is preliminary data.</text>
</comment>
<proteinExistence type="predicted"/>
<evidence type="ECO:0000313" key="2">
    <source>
        <dbReference type="EMBL" id="KUK76482.1"/>
    </source>
</evidence>
<protein>
    <submittedName>
        <fullName evidence="2">Uncharacterized protein</fullName>
    </submittedName>
</protein>
<evidence type="ECO:0000256" key="1">
    <source>
        <dbReference type="SAM" id="Phobius"/>
    </source>
</evidence>
<keyword evidence="1" id="KW-1133">Transmembrane helix</keyword>
<dbReference type="Proteomes" id="UP000053904">
    <property type="component" value="Unassembled WGS sequence"/>
</dbReference>
<dbReference type="EMBL" id="LGGO01000145">
    <property type="protein sequence ID" value="KUK76482.1"/>
    <property type="molecule type" value="Genomic_DNA"/>
</dbReference>
<sequence>MKTENIEKKDLIFFMIGYIVIGIVFLIVVVLIIYSIIHLVDSYQVALEECTNKGYDISYCKSLLN</sequence>
<evidence type="ECO:0000313" key="3">
    <source>
        <dbReference type="Proteomes" id="UP000053904"/>
    </source>
</evidence>
<gene>
    <name evidence="2" type="ORF">XD93_0893</name>
</gene>
<reference evidence="3" key="1">
    <citation type="journal article" date="2015" name="MBio">
        <title>Genome-Resolved Metagenomic Analysis Reveals Roles for Candidate Phyla and Other Microbial Community Members in Biogeochemical Transformations in Oil Reservoirs.</title>
        <authorList>
            <person name="Hu P."/>
            <person name="Tom L."/>
            <person name="Singh A."/>
            <person name="Thomas B.C."/>
            <person name="Baker B.J."/>
            <person name="Piceno Y.M."/>
            <person name="Andersen G.L."/>
            <person name="Banfield J.F."/>
        </authorList>
    </citation>
    <scope>NUCLEOTIDE SEQUENCE [LARGE SCALE GENOMIC DNA]</scope>
</reference>
<name>A0A117LZP9_9BACT</name>
<keyword evidence="1" id="KW-0472">Membrane</keyword>
<accession>A0A117LZP9</accession>
<keyword evidence="1" id="KW-0812">Transmembrane</keyword>
<feature type="transmembrane region" description="Helical" evidence="1">
    <location>
        <begin position="12"/>
        <end position="37"/>
    </location>
</feature>